<gene>
    <name evidence="5" type="ORF">C7C46_00835</name>
</gene>
<dbReference type="PROSITE" id="PS00211">
    <property type="entry name" value="ABC_TRANSPORTER_1"/>
    <property type="match status" value="1"/>
</dbReference>
<evidence type="ECO:0000256" key="3">
    <source>
        <dbReference type="ARBA" id="ARBA00022840"/>
    </source>
</evidence>
<dbReference type="Gene3D" id="3.40.50.300">
    <property type="entry name" value="P-loop containing nucleotide triphosphate hydrolases"/>
    <property type="match status" value="1"/>
</dbReference>
<proteinExistence type="predicted"/>
<dbReference type="GO" id="GO:0005524">
    <property type="term" value="F:ATP binding"/>
    <property type="evidence" value="ECO:0007669"/>
    <property type="project" value="UniProtKB-KW"/>
</dbReference>
<dbReference type="OrthoDB" id="9804819at2"/>
<evidence type="ECO:0000313" key="6">
    <source>
        <dbReference type="Proteomes" id="UP000248039"/>
    </source>
</evidence>
<dbReference type="InterPro" id="IPR003593">
    <property type="entry name" value="AAA+_ATPase"/>
</dbReference>
<sequence>MTEPRTALTVTRLGKRYRRGWALRDCSFALPAGRICALVGPNGAGKSTLLAMAANLLTPSAGTLERPDGQRVAFVAQDRPLYPGFTVAESLRLGRELNPSWDQAAAEQVLAAGDFPTSARIGSLSGGQRTRVALALALGKRPDLLLLDEPMAELDPLARRELMGHLLGQAAEYGTTVLMSSHVIAELSEACDFLVLVADGAVRLAGDIEELLAAHQVLVGPGEAAEWLAGQVVVERREAGRQLTSLVRAAGPVPPPWQAGPPSLEELVLGHLRGQGAPALLTDEARVNEMVEVGG</sequence>
<dbReference type="InterPro" id="IPR017871">
    <property type="entry name" value="ABC_transporter-like_CS"/>
</dbReference>
<organism evidence="5 6">
    <name type="scientific">Streptomyces tateyamensis</name>
    <dbReference type="NCBI Taxonomy" id="565073"/>
    <lineage>
        <taxon>Bacteria</taxon>
        <taxon>Bacillati</taxon>
        <taxon>Actinomycetota</taxon>
        <taxon>Actinomycetes</taxon>
        <taxon>Kitasatosporales</taxon>
        <taxon>Streptomycetaceae</taxon>
        <taxon>Streptomyces</taxon>
    </lineage>
</organism>
<evidence type="ECO:0000259" key="4">
    <source>
        <dbReference type="PROSITE" id="PS50893"/>
    </source>
</evidence>
<dbReference type="InterPro" id="IPR003439">
    <property type="entry name" value="ABC_transporter-like_ATP-bd"/>
</dbReference>
<evidence type="ECO:0000313" key="5">
    <source>
        <dbReference type="EMBL" id="PYC88228.1"/>
    </source>
</evidence>
<dbReference type="CDD" id="cd03230">
    <property type="entry name" value="ABC_DR_subfamily_A"/>
    <property type="match status" value="1"/>
</dbReference>
<keyword evidence="2" id="KW-0547">Nucleotide-binding</keyword>
<dbReference type="AlphaFoldDB" id="A0A2V4NNG5"/>
<dbReference type="PANTHER" id="PTHR42939">
    <property type="entry name" value="ABC TRANSPORTER ATP-BINDING PROTEIN ALBC-RELATED"/>
    <property type="match status" value="1"/>
</dbReference>
<name>A0A2V4NNG5_9ACTN</name>
<comment type="caution">
    <text evidence="5">The sequence shown here is derived from an EMBL/GenBank/DDBJ whole genome shotgun (WGS) entry which is preliminary data.</text>
</comment>
<feature type="domain" description="ABC transporter" evidence="4">
    <location>
        <begin position="8"/>
        <end position="224"/>
    </location>
</feature>
<dbReference type="PANTHER" id="PTHR42939:SF1">
    <property type="entry name" value="ABC TRANSPORTER ATP-BINDING PROTEIN ALBC-RELATED"/>
    <property type="match status" value="1"/>
</dbReference>
<dbReference type="SUPFAM" id="SSF52540">
    <property type="entry name" value="P-loop containing nucleoside triphosphate hydrolases"/>
    <property type="match status" value="1"/>
</dbReference>
<dbReference type="PROSITE" id="PS50893">
    <property type="entry name" value="ABC_TRANSPORTER_2"/>
    <property type="match status" value="1"/>
</dbReference>
<evidence type="ECO:0000256" key="2">
    <source>
        <dbReference type="ARBA" id="ARBA00022741"/>
    </source>
</evidence>
<dbReference type="InterPro" id="IPR027417">
    <property type="entry name" value="P-loop_NTPase"/>
</dbReference>
<keyword evidence="6" id="KW-1185">Reference proteome</keyword>
<dbReference type="RefSeq" id="WP_110664578.1">
    <property type="nucleotide sequence ID" value="NZ_PYBW01000005.1"/>
</dbReference>
<dbReference type="InterPro" id="IPR051782">
    <property type="entry name" value="ABC_Transporter_VariousFunc"/>
</dbReference>
<keyword evidence="3 5" id="KW-0067">ATP-binding</keyword>
<keyword evidence="1" id="KW-0813">Transport</keyword>
<dbReference type="GO" id="GO:0016887">
    <property type="term" value="F:ATP hydrolysis activity"/>
    <property type="evidence" value="ECO:0007669"/>
    <property type="project" value="InterPro"/>
</dbReference>
<dbReference type="Proteomes" id="UP000248039">
    <property type="component" value="Unassembled WGS sequence"/>
</dbReference>
<evidence type="ECO:0000256" key="1">
    <source>
        <dbReference type="ARBA" id="ARBA00022448"/>
    </source>
</evidence>
<dbReference type="SMART" id="SM00382">
    <property type="entry name" value="AAA"/>
    <property type="match status" value="1"/>
</dbReference>
<reference evidence="5 6" key="1">
    <citation type="submission" date="2018-03" db="EMBL/GenBank/DDBJ databases">
        <title>Bioinformatic expansion and discovery of thiopeptide antibiotics.</title>
        <authorList>
            <person name="Schwalen C.J."/>
            <person name="Hudson G.A."/>
            <person name="Mitchell D.A."/>
        </authorList>
    </citation>
    <scope>NUCLEOTIDE SEQUENCE [LARGE SCALE GENOMIC DNA]</scope>
    <source>
        <strain evidence="5 6">ATCC 21389</strain>
    </source>
</reference>
<dbReference type="EMBL" id="PYBW01000005">
    <property type="protein sequence ID" value="PYC88228.1"/>
    <property type="molecule type" value="Genomic_DNA"/>
</dbReference>
<dbReference type="Pfam" id="PF00005">
    <property type="entry name" value="ABC_tran"/>
    <property type="match status" value="1"/>
</dbReference>
<protein>
    <submittedName>
        <fullName evidence="5">ABC transporter ATP-binding protein</fullName>
    </submittedName>
</protein>
<accession>A0A2V4NNG5</accession>